<gene>
    <name evidence="8" type="ORF">UU56_C0005G0022</name>
</gene>
<reference evidence="8 9" key="1">
    <citation type="journal article" date="2015" name="Nature">
        <title>rRNA introns, odd ribosomes, and small enigmatic genomes across a large radiation of phyla.</title>
        <authorList>
            <person name="Brown C.T."/>
            <person name="Hug L.A."/>
            <person name="Thomas B.C."/>
            <person name="Sharon I."/>
            <person name="Castelle C.J."/>
            <person name="Singh A."/>
            <person name="Wilkins M.J."/>
            <person name="Williams K.H."/>
            <person name="Banfield J.F."/>
        </authorList>
    </citation>
    <scope>NUCLEOTIDE SEQUENCE [LARGE SCALE GENOMIC DNA]</scope>
</reference>
<dbReference type="PANTHER" id="PTHR43867:SF2">
    <property type="entry name" value="CELLULOSE SYNTHASE CATALYTIC SUBUNIT A [UDP-FORMING]"/>
    <property type="match status" value="1"/>
</dbReference>
<feature type="transmembrane region" description="Helical" evidence="7">
    <location>
        <begin position="314"/>
        <end position="336"/>
    </location>
</feature>
<feature type="transmembrane region" description="Helical" evidence="7">
    <location>
        <begin position="342"/>
        <end position="362"/>
    </location>
</feature>
<evidence type="ECO:0000313" key="9">
    <source>
        <dbReference type="Proteomes" id="UP000034493"/>
    </source>
</evidence>
<name>A0A0G0YVN3_9BACT</name>
<dbReference type="Gene3D" id="1.10.10.10">
    <property type="entry name" value="Winged helix-like DNA-binding domain superfamily/Winged helix DNA-binding domain"/>
    <property type="match status" value="1"/>
</dbReference>
<sequence length="2158" mass="236060">MRRISPKSKLKAVREVLNKNKTLSEVSSKYKVSRQTLSIWIKKYQKDPKSGSRSLVNGYKRGKNHHRRLSYKLEKQVLDLVIKNPDLGVHIIWKQLTDRGFKVSLKGVYNVLLRYELQTKELRHRFSLEHPVKTIMAQALSPAYRAKIVEQYLKESAKISHVCKTWKVSRPTFYEWLRRYKEGTEGLEDLEGIEGRIIESLRRLYKKGYEHHRAISQETREAILDLVRKRPDYSCHQLYAQLPRIEDRPIAGHHAVQNLLARENLNTQEKRRVFAQGYMVQPEVAPAPEYETAAMPAPSRWRFLYAPFATIPKFVIRTPLTWPLAIPLLILTLYIFEVDKLLRPAMFFPTVALTFGLLFFLYSLKYYYSLIIVLAYPGQSRNDNRQKGADAGKLAKFLDRINLFKIISPTGGQPLAMQPNLDEVKLARYPFVSIHLPLYNEKRVAERILRACREIDYPNFEVIIIDDSTDETTQIIKEFLGDRNGKLRETKGRDGEEVCEFIPNHSQSPAMTLIHRASRAGFKGAALSKALEYSDSRTEYVTVFDADFVPFPDTLAQFVKTFQVLTTNDQRLTTKANANEAALDVSPSALDNPIAAVQGYQWHVLNKSENWVTRGVRTEYAGSYVVERAGIELYGGLKMIAGSVFCIRADILRKFGWGTSITEDLELTLKLYEAGYKIAFTPYIQAPAEAVSTVRRLIRQRMRWAEGHTYNVRKMWKRLFATPNMTKREKFEFLYLGPYYLQAAFFIIGTFSWFIAETVVHAQLPFWTAAWGWSLVFVNLLSLPLMNLVGLFLEESDERDYLGVASFVLLSYILVPFQAYAAVKALFEKEEGPWFRTPKTGLITDVFGKARFYRWIERFRVLGRPAASPITADSAFISAARISADISGNPRVALATAFNPLSGYKISPRRLPYAARSAIIFLLIISLLLNYLAFFPISNEVQADASTPAIEQQINIIDQVATGGGQSFAPTDNSLGLVNWDPTKYDGTVNVNFEAVMKVSGTDGAVGKGTSVYCPSSTDCKIAYYDSSYHALRFVDCADTDCNPATGGFAKTLLDGSSGCVLTSCDTIANVGQYPSIKCNLGANDCRISYYDATNGDLKYADCDAADCSSGTVYTVDSTGDVGQYTSIYAIGNLDIYISYYDVTNTALKQAYGDPALGWELLILDGYTDCVLTSCSTTADRGAFSSIYAIYSTRSQISYYDGTTSDLLFALCNFSGGSACSSGTFAAVDTTGIVGLYTSLDCPVSGLCSISYDDSTNSALKFNQCQNSGCSTANSPQYLDGYSSCVLTGCDTNLGVNTGLYSSISCPTNTNCKISYYDQTNAKLKFAACTNGACSAGNVTTAVATSGSGQWASINCTSAATDCKIAYTRISWGGDLNFYDCNDDQCTTGSGQTPDTGTATAIADLYSSSGTKQNVEIIATGTSYTRVRTSSAISLSSGDYTVRLRGDVGTTASMNAARLIITQTDNTLLTKTETQVEVGDKQSITGTSYATLTNQKQYCYGSTATGTGCTNNASTVWSPTPTAYFEATLGSSSQNVGQYTSIQCFGTAPSTDCKISYYDATNSFLDFIQCTSADCSSYATSQILDANGVRGQEDSIYCSTTTDCKISYGESQDKLSFIQCTAADCSTKSTAQLLDTTAGRFTSIDCSASTDCKIAYSDYNDTMLKFIQCTNADCTSKSTAQSLDTTSQSTGTDIDCLGSAPSTDCKIAYATSYPSLKFIQCKAADCSTTSTAQTLDTTIGSGGFVNVSIYCSATTDCKISYYDATNGDLKFIQCTNADCTSKSTAQSLDTTGNVGQNPSIYCSATTDCKISYYDSTNGDLKFIQCTNADCTSKSTAQSLDTTGNVGQYASIFCSATTDCKISYYDSTNGDLKFIQCTNATCSSRSTPQTIARASISSVASLYTTGGSPVSGSEVSSSDVYTRARSGTITLSGSTQYRVNTKVSPAVISNSTGNIASAKIILDQSDATNGVTALETMQQYNNTQGSVTGSTYTSLNYKNNYTSTNFTGTKAFYFESDILYDDNKGGATTALARLDSGVGEVTTTSATVSRVRSTALVSEPADGNLDAQLKVNTGTADTATSNNSWLVIQITALPVPEIAIFALPGMVFLPKIVSWWKRRGLKRKKQRGMGNDPPRRLAPVVIEAIGNRPVGSRIVGIRQ</sequence>
<feature type="transmembrane region" description="Helical" evidence="7">
    <location>
        <begin position="733"/>
        <end position="756"/>
    </location>
</feature>
<dbReference type="PANTHER" id="PTHR43867">
    <property type="entry name" value="CELLULOSE SYNTHASE CATALYTIC SUBUNIT A [UDP-FORMING]"/>
    <property type="match status" value="1"/>
</dbReference>
<comment type="subcellular location">
    <subcellularLocation>
        <location evidence="1">Membrane</location>
        <topology evidence="1">Multi-pass membrane protein</topology>
    </subcellularLocation>
</comment>
<accession>A0A0G0YVN3</accession>
<dbReference type="PATRIC" id="fig|1618411.3.peg.395"/>
<dbReference type="Proteomes" id="UP000034493">
    <property type="component" value="Unassembled WGS sequence"/>
</dbReference>
<evidence type="ECO:0000256" key="6">
    <source>
        <dbReference type="ARBA" id="ARBA00023136"/>
    </source>
</evidence>
<dbReference type="Pfam" id="PF13641">
    <property type="entry name" value="Glyco_tranf_2_3"/>
    <property type="match status" value="1"/>
</dbReference>
<feature type="transmembrane region" description="Helical" evidence="7">
    <location>
        <begin position="768"/>
        <end position="793"/>
    </location>
</feature>
<dbReference type="GO" id="GO:0006313">
    <property type="term" value="P:DNA transposition"/>
    <property type="evidence" value="ECO:0007669"/>
    <property type="project" value="InterPro"/>
</dbReference>
<keyword evidence="6 7" id="KW-0472">Membrane</keyword>
<evidence type="ECO:0000256" key="1">
    <source>
        <dbReference type="ARBA" id="ARBA00004141"/>
    </source>
</evidence>
<dbReference type="Pfam" id="PF13384">
    <property type="entry name" value="HTH_23"/>
    <property type="match status" value="1"/>
</dbReference>
<dbReference type="InterPro" id="IPR050321">
    <property type="entry name" value="Glycosyltr_2/OpgH_subfam"/>
</dbReference>
<dbReference type="SUPFAM" id="SSF46689">
    <property type="entry name" value="Homeodomain-like"/>
    <property type="match status" value="2"/>
</dbReference>
<dbReference type="GO" id="GO:0003677">
    <property type="term" value="F:DNA binding"/>
    <property type="evidence" value="ECO:0007669"/>
    <property type="project" value="InterPro"/>
</dbReference>
<dbReference type="InterPro" id="IPR009057">
    <property type="entry name" value="Homeodomain-like_sf"/>
</dbReference>
<evidence type="ECO:0000313" key="8">
    <source>
        <dbReference type="EMBL" id="KKS04523.1"/>
    </source>
</evidence>
<proteinExistence type="predicted"/>
<dbReference type="GO" id="GO:0004803">
    <property type="term" value="F:transposase activity"/>
    <property type="evidence" value="ECO:0007669"/>
    <property type="project" value="InterPro"/>
</dbReference>
<feature type="transmembrane region" description="Helical" evidence="7">
    <location>
        <begin position="913"/>
        <end position="934"/>
    </location>
</feature>
<evidence type="ECO:0000256" key="4">
    <source>
        <dbReference type="ARBA" id="ARBA00022692"/>
    </source>
</evidence>
<dbReference type="CDD" id="cd06423">
    <property type="entry name" value="CESA_like"/>
    <property type="match status" value="1"/>
</dbReference>
<dbReference type="Gene3D" id="3.90.550.10">
    <property type="entry name" value="Spore Coat Polysaccharide Biosynthesis Protein SpsA, Chain A"/>
    <property type="match status" value="1"/>
</dbReference>
<comment type="caution">
    <text evidence="8">The sequence shown here is derived from an EMBL/GenBank/DDBJ whole genome shotgun (WGS) entry which is preliminary data.</text>
</comment>
<evidence type="ECO:0000256" key="7">
    <source>
        <dbReference type="SAM" id="Phobius"/>
    </source>
</evidence>
<dbReference type="GO" id="GO:0016020">
    <property type="term" value="C:membrane"/>
    <property type="evidence" value="ECO:0007669"/>
    <property type="project" value="UniProtKB-SubCell"/>
</dbReference>
<evidence type="ECO:0000256" key="5">
    <source>
        <dbReference type="ARBA" id="ARBA00022989"/>
    </source>
</evidence>
<evidence type="ECO:0000256" key="2">
    <source>
        <dbReference type="ARBA" id="ARBA00022676"/>
    </source>
</evidence>
<protein>
    <recommendedName>
        <fullName evidence="10">Glycosyl transferase family 2</fullName>
    </recommendedName>
</protein>
<dbReference type="Gene3D" id="2.120.10.70">
    <property type="entry name" value="Fucose-specific lectin"/>
    <property type="match status" value="2"/>
</dbReference>
<keyword evidence="3" id="KW-0808">Transferase</keyword>
<keyword evidence="2" id="KW-0328">Glycosyltransferase</keyword>
<keyword evidence="4 7" id="KW-0812">Transmembrane</keyword>
<dbReference type="EMBL" id="LCBC01000005">
    <property type="protein sequence ID" value="KKS04523.1"/>
    <property type="molecule type" value="Genomic_DNA"/>
</dbReference>
<dbReference type="GO" id="GO:0016757">
    <property type="term" value="F:glycosyltransferase activity"/>
    <property type="evidence" value="ECO:0007669"/>
    <property type="project" value="UniProtKB-KW"/>
</dbReference>
<keyword evidence="5 7" id="KW-1133">Transmembrane helix</keyword>
<organism evidence="8 9">
    <name type="scientific">Candidatus Curtissbacteria bacterium GW2011_GWA2_41_24</name>
    <dbReference type="NCBI Taxonomy" id="1618411"/>
    <lineage>
        <taxon>Bacteria</taxon>
        <taxon>Candidatus Curtissiibacteriota</taxon>
    </lineage>
</organism>
<dbReference type="SUPFAM" id="SSF53448">
    <property type="entry name" value="Nucleotide-diphospho-sugar transferases"/>
    <property type="match status" value="1"/>
</dbReference>
<evidence type="ECO:0000256" key="3">
    <source>
        <dbReference type="ARBA" id="ARBA00022679"/>
    </source>
</evidence>
<evidence type="ECO:0008006" key="10">
    <source>
        <dbReference type="Google" id="ProtNLM"/>
    </source>
</evidence>
<dbReference type="InterPro" id="IPR036388">
    <property type="entry name" value="WH-like_DNA-bd_sf"/>
</dbReference>
<dbReference type="InterPro" id="IPR029044">
    <property type="entry name" value="Nucleotide-diphossugar_trans"/>
</dbReference>